<dbReference type="InterPro" id="IPR011990">
    <property type="entry name" value="TPR-like_helical_dom_sf"/>
</dbReference>
<dbReference type="AlphaFoldDB" id="A0A8A4TN34"/>
<protein>
    <recommendedName>
        <fullName evidence="3">Tetratricopeptide repeat protein</fullName>
    </recommendedName>
</protein>
<keyword evidence="2" id="KW-1185">Reference proteome</keyword>
<evidence type="ECO:0000313" key="2">
    <source>
        <dbReference type="Proteomes" id="UP000663929"/>
    </source>
</evidence>
<dbReference type="EMBL" id="CP071793">
    <property type="protein sequence ID" value="QTD47995.1"/>
    <property type="molecule type" value="Genomic_DNA"/>
</dbReference>
<sequence length="546" mass="61726">MKSRSWIWLVWAGLTVAVLPINATESLEYQLFDSLINQNRSPYSPLEMALIAGGAESREALDKAKAAFETAAKDLTLSEKQAKQSGTKKAKAIYKKLKTVFKTENAQAFDIVTTLQTKDYSPAGAAFLFAYLAEKEGVSPEDRTAVVKNLDPYYATKKQIKVEETLAVLFAAKAIASAESDGQKAGRALTISSVLDPEATYQRDIADRNLYNQGLGYYNEGKFFDAATLVSGAAARYPERKEFAPLAYNIGIKLFQQAEESKEYAQMVPIAETLATHTGEYQAQFLDTLAKYQYNHAVYLRDSGKLEEALFQVRKISNPHSKTTWRNFQIGVVQTLIEKANEAKDQEGTTKWMAELDRISPKRAEQFKTMLKQMELKKLDESGNFEKALALALEAIGDKVGNQNYLTVLTRYVTSLCEKDRFKEALTALDGAPDGIDEKQALNDLREYTYTSWLSKYTDRDYQTTIPIYKRVFSDKNLKLSSQNQEAFEENYGNAVYREVEQIIADRKWKLADQKSQQALKRFPNHKLLQNQRKTVETILKRVASE</sequence>
<accession>A0A8A4TN34</accession>
<proteinExistence type="predicted"/>
<organism evidence="1 2">
    <name type="scientific">Sulfidibacter corallicola</name>
    <dbReference type="NCBI Taxonomy" id="2818388"/>
    <lineage>
        <taxon>Bacteria</taxon>
        <taxon>Pseudomonadati</taxon>
        <taxon>Acidobacteriota</taxon>
        <taxon>Holophagae</taxon>
        <taxon>Acanthopleuribacterales</taxon>
        <taxon>Acanthopleuribacteraceae</taxon>
        <taxon>Sulfidibacter</taxon>
    </lineage>
</organism>
<name>A0A8A4TN34_SULCO</name>
<dbReference type="KEGG" id="scor:J3U87_20620"/>
<evidence type="ECO:0000313" key="1">
    <source>
        <dbReference type="EMBL" id="QTD47995.1"/>
    </source>
</evidence>
<reference evidence="1" key="1">
    <citation type="submission" date="2021-03" db="EMBL/GenBank/DDBJ databases">
        <title>Acanthopleuribacteraceae sp. M133.</title>
        <authorList>
            <person name="Wang G."/>
        </authorList>
    </citation>
    <scope>NUCLEOTIDE SEQUENCE</scope>
    <source>
        <strain evidence="1">M133</strain>
    </source>
</reference>
<gene>
    <name evidence="1" type="ORF">J3U87_20620</name>
</gene>
<dbReference type="RefSeq" id="WP_237377658.1">
    <property type="nucleotide sequence ID" value="NZ_CP071793.1"/>
</dbReference>
<evidence type="ECO:0008006" key="3">
    <source>
        <dbReference type="Google" id="ProtNLM"/>
    </source>
</evidence>
<dbReference type="Proteomes" id="UP000663929">
    <property type="component" value="Chromosome"/>
</dbReference>
<dbReference type="SUPFAM" id="SSF48452">
    <property type="entry name" value="TPR-like"/>
    <property type="match status" value="1"/>
</dbReference>